<sequence>MEVVHNPCDLGRCNGLRYLAAPVPNSSVGGNNTGKLTCARHVVRANEELLDQPDDDGNPSALE</sequence>
<name>A0ABQ9ZYN1_9CRUS</name>
<protein>
    <submittedName>
        <fullName evidence="1">Uncharacterized protein</fullName>
    </submittedName>
</protein>
<dbReference type="EMBL" id="JAOYFB010000036">
    <property type="protein sequence ID" value="KAK4018020.1"/>
    <property type="molecule type" value="Genomic_DNA"/>
</dbReference>
<accession>A0ABQ9ZYN1</accession>
<evidence type="ECO:0000313" key="2">
    <source>
        <dbReference type="Proteomes" id="UP001234178"/>
    </source>
</evidence>
<keyword evidence="2" id="KW-1185">Reference proteome</keyword>
<evidence type="ECO:0000313" key="1">
    <source>
        <dbReference type="EMBL" id="KAK4018020.1"/>
    </source>
</evidence>
<gene>
    <name evidence="1" type="ORF">OUZ56_000090</name>
</gene>
<reference evidence="1 2" key="1">
    <citation type="journal article" date="2023" name="Nucleic Acids Res.">
        <title>The hologenome of Daphnia magna reveals possible DNA methylation and microbiome-mediated evolution of the host genome.</title>
        <authorList>
            <person name="Chaturvedi A."/>
            <person name="Li X."/>
            <person name="Dhandapani V."/>
            <person name="Marshall H."/>
            <person name="Kissane S."/>
            <person name="Cuenca-Cambronero M."/>
            <person name="Asole G."/>
            <person name="Calvet F."/>
            <person name="Ruiz-Romero M."/>
            <person name="Marangio P."/>
            <person name="Guigo R."/>
            <person name="Rago D."/>
            <person name="Mirbahai L."/>
            <person name="Eastwood N."/>
            <person name="Colbourne J.K."/>
            <person name="Zhou J."/>
            <person name="Mallon E."/>
            <person name="Orsini L."/>
        </authorList>
    </citation>
    <scope>NUCLEOTIDE SEQUENCE [LARGE SCALE GENOMIC DNA]</scope>
    <source>
        <strain evidence="1">LRV0_1</strain>
    </source>
</reference>
<dbReference type="Proteomes" id="UP001234178">
    <property type="component" value="Unassembled WGS sequence"/>
</dbReference>
<organism evidence="1 2">
    <name type="scientific">Daphnia magna</name>
    <dbReference type="NCBI Taxonomy" id="35525"/>
    <lineage>
        <taxon>Eukaryota</taxon>
        <taxon>Metazoa</taxon>
        <taxon>Ecdysozoa</taxon>
        <taxon>Arthropoda</taxon>
        <taxon>Crustacea</taxon>
        <taxon>Branchiopoda</taxon>
        <taxon>Diplostraca</taxon>
        <taxon>Cladocera</taxon>
        <taxon>Anomopoda</taxon>
        <taxon>Daphniidae</taxon>
        <taxon>Daphnia</taxon>
    </lineage>
</organism>
<comment type="caution">
    <text evidence="1">The sequence shown here is derived from an EMBL/GenBank/DDBJ whole genome shotgun (WGS) entry which is preliminary data.</text>
</comment>
<proteinExistence type="predicted"/>